<feature type="compositionally biased region" description="Low complexity" evidence="7">
    <location>
        <begin position="42"/>
        <end position="53"/>
    </location>
</feature>
<evidence type="ECO:0000256" key="7">
    <source>
        <dbReference type="SAM" id="MobiDB-lite"/>
    </source>
</evidence>
<proteinExistence type="predicted"/>
<keyword evidence="11" id="KW-1185">Reference proteome</keyword>
<dbReference type="PANTHER" id="PTHR45614">
    <property type="entry name" value="MYB PROTEIN-RELATED"/>
    <property type="match status" value="1"/>
</dbReference>
<dbReference type="GO" id="GO:0010597">
    <property type="term" value="P:green leaf volatile biosynthetic process"/>
    <property type="evidence" value="ECO:0007669"/>
    <property type="project" value="UniProtKB-ARBA"/>
</dbReference>
<dbReference type="FunFam" id="1.10.10.60:FF:000344">
    <property type="entry name" value="Transcription factor MYB44"/>
    <property type="match status" value="1"/>
</dbReference>
<dbReference type="PANTHER" id="PTHR45614:SF229">
    <property type="entry name" value="MYB TRANSCRIPTION FACTOR-LIKE PROTEIN-RELATED"/>
    <property type="match status" value="1"/>
</dbReference>
<dbReference type="OrthoDB" id="2143914at2759"/>
<reference evidence="10 11" key="2">
    <citation type="journal article" date="2017" name="Genome Biol.">
        <title>New reference genome sequences of hot pepper reveal the massive evolution of plant disease-resistance genes by retroduplication.</title>
        <authorList>
            <person name="Kim S."/>
            <person name="Park J."/>
            <person name="Yeom S.I."/>
            <person name="Kim Y.M."/>
            <person name="Seo E."/>
            <person name="Kim K.T."/>
            <person name="Kim M.S."/>
            <person name="Lee J.M."/>
            <person name="Cheong K."/>
            <person name="Shin H.S."/>
            <person name="Kim S.B."/>
            <person name="Han K."/>
            <person name="Lee J."/>
            <person name="Park M."/>
            <person name="Lee H.A."/>
            <person name="Lee H.Y."/>
            <person name="Lee Y."/>
            <person name="Oh S."/>
            <person name="Lee J.H."/>
            <person name="Choi E."/>
            <person name="Choi E."/>
            <person name="Lee S.E."/>
            <person name="Jeon J."/>
            <person name="Kim H."/>
            <person name="Choi G."/>
            <person name="Song H."/>
            <person name="Lee J."/>
            <person name="Lee S.C."/>
            <person name="Kwon J.K."/>
            <person name="Lee H.Y."/>
            <person name="Koo N."/>
            <person name="Hong Y."/>
            <person name="Kim R.W."/>
            <person name="Kang W.H."/>
            <person name="Huh J.H."/>
            <person name="Kang B.C."/>
            <person name="Yang T.J."/>
            <person name="Lee Y.H."/>
            <person name="Bennetzen J.L."/>
            <person name="Choi D."/>
        </authorList>
    </citation>
    <scope>NUCLEOTIDE SEQUENCE [LARGE SCALE GENOMIC DNA]</scope>
    <source>
        <strain evidence="11">cv. CM334</strain>
    </source>
</reference>
<dbReference type="GO" id="GO:0005634">
    <property type="term" value="C:nucleus"/>
    <property type="evidence" value="ECO:0000318"/>
    <property type="project" value="GO_Central"/>
</dbReference>
<feature type="domain" description="Myb-like" evidence="8">
    <location>
        <begin position="132"/>
        <end position="182"/>
    </location>
</feature>
<feature type="region of interest" description="Disordered" evidence="7">
    <location>
        <begin position="33"/>
        <end position="84"/>
    </location>
</feature>
<dbReference type="Pfam" id="PF00249">
    <property type="entry name" value="Myb_DNA-binding"/>
    <property type="match status" value="2"/>
</dbReference>
<feature type="domain" description="HTH myb-type" evidence="9">
    <location>
        <begin position="132"/>
        <end position="186"/>
    </location>
</feature>
<dbReference type="EMBL" id="AYRZ02000005">
    <property type="protein sequence ID" value="PHT82135.1"/>
    <property type="molecule type" value="Genomic_DNA"/>
</dbReference>
<dbReference type="SUPFAM" id="SSF46689">
    <property type="entry name" value="Homeodomain-like"/>
    <property type="match status" value="1"/>
</dbReference>
<dbReference type="InterPro" id="IPR001005">
    <property type="entry name" value="SANT/Myb"/>
</dbReference>
<dbReference type="PROSITE" id="PS51294">
    <property type="entry name" value="HTH_MYB"/>
    <property type="match status" value="2"/>
</dbReference>
<feature type="domain" description="Myb-like" evidence="8">
    <location>
        <begin position="80"/>
        <end position="131"/>
    </location>
</feature>
<evidence type="ECO:0000256" key="3">
    <source>
        <dbReference type="ARBA" id="ARBA00023015"/>
    </source>
</evidence>
<dbReference type="Gramene" id="PHT82135">
    <property type="protein sequence ID" value="PHT82135"/>
    <property type="gene ID" value="T459_15150"/>
</dbReference>
<dbReference type="GO" id="GO:0000981">
    <property type="term" value="F:DNA-binding transcription factor activity, RNA polymerase II-specific"/>
    <property type="evidence" value="ECO:0000318"/>
    <property type="project" value="GO_Central"/>
</dbReference>
<keyword evidence="4" id="KW-0238">DNA-binding</keyword>
<dbReference type="Proteomes" id="UP000222542">
    <property type="component" value="Unassembled WGS sequence"/>
</dbReference>
<gene>
    <name evidence="10" type="ORF">T459_15150</name>
</gene>
<dbReference type="OMA" id="IDYEEPP"/>
<sequence>MNENAEKSNFSAVAVTAAVENVSFEGGDAVLHGGGGEGNGGNASVDGGDAVLNGGNGGDDFVDDGGDVEMSESGRGNRVSSGRVKEPWSREEDLVLMELINKFGARNWSMIAQGIPGRSGKSCRLRWCNQLDPLLKRKPFTDEEDRIIINAHAVHGNKWASIAKLLPGRTDNAIKNHWNSTLRRRFAELWRVKPLCSVMLDDSIDNAKVLFEEIKSHGDFNQIKPLEMLEGSRAECMSSQSEDKTQIYEIYDIPEKSPNFVSERSCSTSVENSDPSASRPTEKIGGFYVCNPSATSRIVPMQGPLIHTFSPDFDICKLLEGCVSAGETTVPQGCGYGCCAASTNSSFKSSLLGPEFVEYEEHPPHLGHELASIATDLNNIAWIRSGLEKAGELRNSRHSSTQVGFG</sequence>
<dbReference type="CDD" id="cd00167">
    <property type="entry name" value="SANT"/>
    <property type="match status" value="2"/>
</dbReference>
<keyword evidence="2" id="KW-0677">Repeat</keyword>
<protein>
    <submittedName>
        <fullName evidence="10">Transcription factor MYB44</fullName>
    </submittedName>
</protein>
<feature type="domain" description="HTH myb-type" evidence="9">
    <location>
        <begin position="80"/>
        <end position="131"/>
    </location>
</feature>
<comment type="caution">
    <text evidence="10">The sequence shown here is derived from an EMBL/GenBank/DDBJ whole genome shotgun (WGS) entry which is preliminary data.</text>
</comment>
<evidence type="ECO:0000256" key="5">
    <source>
        <dbReference type="ARBA" id="ARBA00023163"/>
    </source>
</evidence>
<keyword evidence="3" id="KW-0805">Transcription regulation</keyword>
<evidence type="ECO:0000256" key="6">
    <source>
        <dbReference type="ARBA" id="ARBA00023242"/>
    </source>
</evidence>
<comment type="subcellular location">
    <subcellularLocation>
        <location evidence="1">Nucleus</location>
    </subcellularLocation>
</comment>
<keyword evidence="6" id="KW-0539">Nucleus</keyword>
<evidence type="ECO:0000313" key="10">
    <source>
        <dbReference type="EMBL" id="PHT82135.1"/>
    </source>
</evidence>
<accession>A0A1U8GXC7</accession>
<dbReference type="Gene3D" id="1.10.10.60">
    <property type="entry name" value="Homeodomain-like"/>
    <property type="match status" value="2"/>
</dbReference>
<dbReference type="GO" id="GO:0006355">
    <property type="term" value="P:regulation of DNA-templated transcription"/>
    <property type="evidence" value="ECO:0000318"/>
    <property type="project" value="GO_Central"/>
</dbReference>
<feature type="compositionally biased region" description="Acidic residues" evidence="7">
    <location>
        <begin position="60"/>
        <end position="70"/>
    </location>
</feature>
<dbReference type="GO" id="GO:0000978">
    <property type="term" value="F:RNA polymerase II cis-regulatory region sequence-specific DNA binding"/>
    <property type="evidence" value="ECO:0000318"/>
    <property type="project" value="GO_Central"/>
</dbReference>
<organism evidence="10 11">
    <name type="scientific">Capsicum annuum</name>
    <name type="common">Capsicum pepper</name>
    <dbReference type="NCBI Taxonomy" id="4072"/>
    <lineage>
        <taxon>Eukaryota</taxon>
        <taxon>Viridiplantae</taxon>
        <taxon>Streptophyta</taxon>
        <taxon>Embryophyta</taxon>
        <taxon>Tracheophyta</taxon>
        <taxon>Spermatophyta</taxon>
        <taxon>Magnoliopsida</taxon>
        <taxon>eudicotyledons</taxon>
        <taxon>Gunneridae</taxon>
        <taxon>Pentapetalae</taxon>
        <taxon>asterids</taxon>
        <taxon>lamiids</taxon>
        <taxon>Solanales</taxon>
        <taxon>Solanaceae</taxon>
        <taxon>Solanoideae</taxon>
        <taxon>Capsiceae</taxon>
        <taxon>Capsicum</taxon>
    </lineage>
</organism>
<evidence type="ECO:0000313" key="11">
    <source>
        <dbReference type="Proteomes" id="UP000222542"/>
    </source>
</evidence>
<name>A0A1U8GXC7_CAPAN</name>
<evidence type="ECO:0000259" key="8">
    <source>
        <dbReference type="PROSITE" id="PS50090"/>
    </source>
</evidence>
<dbReference type="InterPro" id="IPR009057">
    <property type="entry name" value="Homeodomain-like_sf"/>
</dbReference>
<evidence type="ECO:0000256" key="2">
    <source>
        <dbReference type="ARBA" id="ARBA00022737"/>
    </source>
</evidence>
<dbReference type="FunFam" id="1.10.10.60:FF:000060">
    <property type="entry name" value="MYB transcription factor"/>
    <property type="match status" value="1"/>
</dbReference>
<dbReference type="SMART" id="SM00717">
    <property type="entry name" value="SANT"/>
    <property type="match status" value="2"/>
</dbReference>
<dbReference type="KEGG" id="cann:107871155"/>
<dbReference type="InterPro" id="IPR050560">
    <property type="entry name" value="MYB_TF"/>
</dbReference>
<reference evidence="10 11" key="1">
    <citation type="journal article" date="2014" name="Nat. Genet.">
        <title>Genome sequence of the hot pepper provides insights into the evolution of pungency in Capsicum species.</title>
        <authorList>
            <person name="Kim S."/>
            <person name="Park M."/>
            <person name="Yeom S.I."/>
            <person name="Kim Y.M."/>
            <person name="Lee J.M."/>
            <person name="Lee H.A."/>
            <person name="Seo E."/>
            <person name="Choi J."/>
            <person name="Cheong K."/>
            <person name="Kim K.T."/>
            <person name="Jung K."/>
            <person name="Lee G.W."/>
            <person name="Oh S.K."/>
            <person name="Bae C."/>
            <person name="Kim S.B."/>
            <person name="Lee H.Y."/>
            <person name="Kim S.Y."/>
            <person name="Kim M.S."/>
            <person name="Kang B.C."/>
            <person name="Jo Y.D."/>
            <person name="Yang H.B."/>
            <person name="Jeong H.J."/>
            <person name="Kang W.H."/>
            <person name="Kwon J.K."/>
            <person name="Shin C."/>
            <person name="Lim J.Y."/>
            <person name="Park J.H."/>
            <person name="Huh J.H."/>
            <person name="Kim J.S."/>
            <person name="Kim B.D."/>
            <person name="Cohen O."/>
            <person name="Paran I."/>
            <person name="Suh M.C."/>
            <person name="Lee S.B."/>
            <person name="Kim Y.K."/>
            <person name="Shin Y."/>
            <person name="Noh S.J."/>
            <person name="Park J."/>
            <person name="Seo Y.S."/>
            <person name="Kwon S.Y."/>
            <person name="Kim H.A."/>
            <person name="Park J.M."/>
            <person name="Kim H.J."/>
            <person name="Choi S.B."/>
            <person name="Bosland P.W."/>
            <person name="Reeves G."/>
            <person name="Jo S.H."/>
            <person name="Lee B.W."/>
            <person name="Cho H.T."/>
            <person name="Choi H.S."/>
            <person name="Lee M.S."/>
            <person name="Yu Y."/>
            <person name="Do Choi Y."/>
            <person name="Park B.S."/>
            <person name="van Deynze A."/>
            <person name="Ashrafi H."/>
            <person name="Hill T."/>
            <person name="Kim W.T."/>
            <person name="Pai H.S."/>
            <person name="Ahn H.K."/>
            <person name="Yeam I."/>
            <person name="Giovannoni J.J."/>
            <person name="Rose J.K."/>
            <person name="Sorensen I."/>
            <person name="Lee S.J."/>
            <person name="Kim R.W."/>
            <person name="Choi I.Y."/>
            <person name="Choi B.S."/>
            <person name="Lim J.S."/>
            <person name="Lee Y.H."/>
            <person name="Choi D."/>
        </authorList>
    </citation>
    <scope>NUCLEOTIDE SEQUENCE [LARGE SCALE GENOMIC DNA]</scope>
    <source>
        <strain evidence="11">cv. CM334</strain>
    </source>
</reference>
<dbReference type="PROSITE" id="PS50090">
    <property type="entry name" value="MYB_LIKE"/>
    <property type="match status" value="2"/>
</dbReference>
<dbReference type="SMR" id="A0A1U8GXC7"/>
<keyword evidence="5" id="KW-0804">Transcription</keyword>
<evidence type="ECO:0000256" key="1">
    <source>
        <dbReference type="ARBA" id="ARBA00004123"/>
    </source>
</evidence>
<dbReference type="AlphaFoldDB" id="A0A1U8GXC7"/>
<evidence type="ECO:0000256" key="4">
    <source>
        <dbReference type="ARBA" id="ARBA00023125"/>
    </source>
</evidence>
<dbReference type="InterPro" id="IPR017930">
    <property type="entry name" value="Myb_dom"/>
</dbReference>
<evidence type="ECO:0000259" key="9">
    <source>
        <dbReference type="PROSITE" id="PS51294"/>
    </source>
</evidence>